<evidence type="ECO:0000256" key="1">
    <source>
        <dbReference type="SAM" id="MobiDB-lite"/>
    </source>
</evidence>
<keyword evidence="3" id="KW-1185">Reference proteome</keyword>
<gene>
    <name evidence="2" type="ORF">SO802_005939</name>
</gene>
<feature type="compositionally biased region" description="Basic residues" evidence="1">
    <location>
        <begin position="52"/>
        <end position="72"/>
    </location>
</feature>
<sequence length="153" mass="17122">MRYERKLGDAINENLIATKTGLAHTNSLIMCKLAEVFTMGISIGNPCSSSQKKPKAPTRTYKKQARKRDKGSKIHHWLPIKHPPKITSPVAIDSIYWQPPQSEVFKVNCNGAVFSESNKLGLGVAVRNSNGQVIALLSQHLNQAYNPLKWRSW</sequence>
<evidence type="ECO:0000313" key="2">
    <source>
        <dbReference type="EMBL" id="KAL0010831.1"/>
    </source>
</evidence>
<dbReference type="AlphaFoldDB" id="A0AAW2DP86"/>
<proteinExistence type="predicted"/>
<accession>A0AAW2DP86</accession>
<evidence type="ECO:0000313" key="3">
    <source>
        <dbReference type="Proteomes" id="UP001459277"/>
    </source>
</evidence>
<feature type="region of interest" description="Disordered" evidence="1">
    <location>
        <begin position="47"/>
        <end position="72"/>
    </location>
</feature>
<dbReference type="Proteomes" id="UP001459277">
    <property type="component" value="Unassembled WGS sequence"/>
</dbReference>
<dbReference type="EMBL" id="JAZDWU010000002">
    <property type="protein sequence ID" value="KAL0010831.1"/>
    <property type="molecule type" value="Genomic_DNA"/>
</dbReference>
<name>A0AAW2DP86_9ROSI</name>
<evidence type="ECO:0008006" key="4">
    <source>
        <dbReference type="Google" id="ProtNLM"/>
    </source>
</evidence>
<organism evidence="2 3">
    <name type="scientific">Lithocarpus litseifolius</name>
    <dbReference type="NCBI Taxonomy" id="425828"/>
    <lineage>
        <taxon>Eukaryota</taxon>
        <taxon>Viridiplantae</taxon>
        <taxon>Streptophyta</taxon>
        <taxon>Embryophyta</taxon>
        <taxon>Tracheophyta</taxon>
        <taxon>Spermatophyta</taxon>
        <taxon>Magnoliopsida</taxon>
        <taxon>eudicotyledons</taxon>
        <taxon>Gunneridae</taxon>
        <taxon>Pentapetalae</taxon>
        <taxon>rosids</taxon>
        <taxon>fabids</taxon>
        <taxon>Fagales</taxon>
        <taxon>Fagaceae</taxon>
        <taxon>Lithocarpus</taxon>
    </lineage>
</organism>
<reference evidence="2 3" key="1">
    <citation type="submission" date="2024-01" db="EMBL/GenBank/DDBJ databases">
        <title>A telomere-to-telomere, gap-free genome of sweet tea (Lithocarpus litseifolius).</title>
        <authorList>
            <person name="Zhou J."/>
        </authorList>
    </citation>
    <scope>NUCLEOTIDE SEQUENCE [LARGE SCALE GENOMIC DNA]</scope>
    <source>
        <strain evidence="2">Zhou-2022a</strain>
        <tissue evidence="2">Leaf</tissue>
    </source>
</reference>
<comment type="caution">
    <text evidence="2">The sequence shown here is derived from an EMBL/GenBank/DDBJ whole genome shotgun (WGS) entry which is preliminary data.</text>
</comment>
<protein>
    <recommendedName>
        <fullName evidence="4">RNase H type-1 domain-containing protein</fullName>
    </recommendedName>
</protein>